<evidence type="ECO:0000256" key="1">
    <source>
        <dbReference type="SAM" id="SignalP"/>
    </source>
</evidence>
<gene>
    <name evidence="2" type="ORF">FX985_00864</name>
</gene>
<dbReference type="EMBL" id="VTFH01000001">
    <property type="protein sequence ID" value="KAA8560814.1"/>
    <property type="molecule type" value="Genomic_DNA"/>
</dbReference>
<dbReference type="Proteomes" id="UP000323425">
    <property type="component" value="Unassembled WGS sequence"/>
</dbReference>
<keyword evidence="1" id="KW-0732">Signal</keyword>
<organism evidence="2 3">
    <name type="scientific">Pseudomonas extremaustralis</name>
    <dbReference type="NCBI Taxonomy" id="359110"/>
    <lineage>
        <taxon>Bacteria</taxon>
        <taxon>Pseudomonadati</taxon>
        <taxon>Pseudomonadota</taxon>
        <taxon>Gammaproteobacteria</taxon>
        <taxon>Pseudomonadales</taxon>
        <taxon>Pseudomonadaceae</taxon>
        <taxon>Pseudomonas</taxon>
    </lineage>
</organism>
<protein>
    <recommendedName>
        <fullName evidence="4">DUF1120 domain-containing protein</fullName>
    </recommendedName>
</protein>
<sequence>MKKLLCSSVAGLFIAGALPASAASTTDLAVTGFIVPSACTLSLSSNTIEVGRISVKDLNQDTRTNLPPSTLQVFTQCEGPSLFAMTATDNRSDSANNVVEFGLGTTTAGERIGGYAMFLDQAIADETSVQMIASMNNGSRWSRMWNDDGWQTNYLVSIAQRGAASVPIPAKDMQVEMTVRPFINPAQNLTISTDETIDGLATITLRYL</sequence>
<feature type="chain" id="PRO_5024413801" description="DUF1120 domain-containing protein" evidence="1">
    <location>
        <begin position="23"/>
        <end position="208"/>
    </location>
</feature>
<dbReference type="RefSeq" id="WP_150292625.1">
    <property type="nucleotide sequence ID" value="NZ_VTFH01000001.1"/>
</dbReference>
<comment type="caution">
    <text evidence="2">The sequence shown here is derived from an EMBL/GenBank/DDBJ whole genome shotgun (WGS) entry which is preliminary data.</text>
</comment>
<dbReference type="InterPro" id="IPR010546">
    <property type="entry name" value="DUF1120"/>
</dbReference>
<dbReference type="Pfam" id="PF06551">
    <property type="entry name" value="DUF1120"/>
    <property type="match status" value="1"/>
</dbReference>
<feature type="signal peptide" evidence="1">
    <location>
        <begin position="1"/>
        <end position="22"/>
    </location>
</feature>
<evidence type="ECO:0000313" key="2">
    <source>
        <dbReference type="EMBL" id="KAA8560814.1"/>
    </source>
</evidence>
<evidence type="ECO:0000313" key="3">
    <source>
        <dbReference type="Proteomes" id="UP000323425"/>
    </source>
</evidence>
<name>A0A5M9IVK3_9PSED</name>
<dbReference type="AlphaFoldDB" id="A0A5M9IVK3"/>
<reference evidence="2 3" key="1">
    <citation type="journal article" date="2018" name="Plant Biotechnol. Rep.">
        <title>Diversity and antifungal activity of endophytic bacteria associated with Panax ginseng seedlings.</title>
        <authorList>
            <person name="Park J.M."/>
            <person name="Hong C.E."/>
            <person name="Jo S.H."/>
        </authorList>
    </citation>
    <scope>NUCLEOTIDE SEQUENCE [LARGE SCALE GENOMIC DNA]</scope>
    <source>
        <strain evidence="2 3">PgKB38</strain>
    </source>
</reference>
<accession>A0A5M9IVK3</accession>
<proteinExistence type="predicted"/>
<evidence type="ECO:0008006" key="4">
    <source>
        <dbReference type="Google" id="ProtNLM"/>
    </source>
</evidence>